<organism evidence="1">
    <name type="scientific">marine sediment metagenome</name>
    <dbReference type="NCBI Taxonomy" id="412755"/>
    <lineage>
        <taxon>unclassified sequences</taxon>
        <taxon>metagenomes</taxon>
        <taxon>ecological metagenomes</taxon>
    </lineage>
</organism>
<dbReference type="AlphaFoldDB" id="X0X5A3"/>
<comment type="caution">
    <text evidence="1">The sequence shown here is derived from an EMBL/GenBank/DDBJ whole genome shotgun (WGS) entry which is preliminary data.</text>
</comment>
<protein>
    <submittedName>
        <fullName evidence="1">Uncharacterized protein</fullName>
    </submittedName>
</protein>
<dbReference type="EMBL" id="BARS01049214">
    <property type="protein sequence ID" value="GAG30557.1"/>
    <property type="molecule type" value="Genomic_DNA"/>
</dbReference>
<accession>X0X5A3</accession>
<sequence length="135" mass="14715">MKKVALLLVVALVLGVSAAAHAGTTTRYIFDRGPQATTDGEESGFVILKWVNDGKGLVEFQVRGLDPGQYWAYVQNVDGTWIFGELKMNKNGSGHLLFVNDEPDPNPPEFTIGIANTQDAGNENAVLLKWVPQFP</sequence>
<gene>
    <name evidence="1" type="ORF">S01H1_73641</name>
</gene>
<reference evidence="1" key="1">
    <citation type="journal article" date="2014" name="Front. Microbiol.">
        <title>High frequency of phylogenetically diverse reductive dehalogenase-homologous genes in deep subseafloor sedimentary metagenomes.</title>
        <authorList>
            <person name="Kawai M."/>
            <person name="Futagami T."/>
            <person name="Toyoda A."/>
            <person name="Takaki Y."/>
            <person name="Nishi S."/>
            <person name="Hori S."/>
            <person name="Arai W."/>
            <person name="Tsubouchi T."/>
            <person name="Morono Y."/>
            <person name="Uchiyama I."/>
            <person name="Ito T."/>
            <person name="Fujiyama A."/>
            <person name="Inagaki F."/>
            <person name="Takami H."/>
        </authorList>
    </citation>
    <scope>NUCLEOTIDE SEQUENCE</scope>
    <source>
        <strain evidence="1">Expedition CK06-06</strain>
    </source>
</reference>
<evidence type="ECO:0000313" key="1">
    <source>
        <dbReference type="EMBL" id="GAG30557.1"/>
    </source>
</evidence>
<name>X0X5A3_9ZZZZ</name>
<proteinExistence type="predicted"/>